<dbReference type="AlphaFoldDB" id="A0AAN4ZK62"/>
<feature type="compositionally biased region" description="Acidic residues" evidence="1">
    <location>
        <begin position="168"/>
        <end position="192"/>
    </location>
</feature>
<comment type="caution">
    <text evidence="2">The sequence shown here is derived from an EMBL/GenBank/DDBJ whole genome shotgun (WGS) entry which is preliminary data.</text>
</comment>
<name>A0AAN4ZK62_9BILA</name>
<dbReference type="InterPro" id="IPR027844">
    <property type="entry name" value="INTS15"/>
</dbReference>
<feature type="region of interest" description="Disordered" evidence="1">
    <location>
        <begin position="152"/>
        <end position="197"/>
    </location>
</feature>
<sequence>QTIFLGREGESILHAARIQVLFKVASYSLQHPSLPLFIPLAQWLRKMIGRSGHPEELISLLVEHFIQPDPALRLYDFLIPISTTAPEFGFIFVALAPRENCVGFAMATVVSACLHGFIDEFLVMMADYPDKLATPFAKHSFSCLAKYALQKDESDEEEEEREEKKEVEEEEEKENEDEQMEKEEEDPEEGEVPADSLEQRLSRALASIVNGWRVRGVKLELEGEILSKMTSTSRRRHLVEALVRQRGKKVSPKK</sequence>
<keyword evidence="3" id="KW-1185">Reference proteome</keyword>
<feature type="non-terminal residue" evidence="2">
    <location>
        <position position="254"/>
    </location>
</feature>
<accession>A0AAN4ZK62</accession>
<evidence type="ECO:0000313" key="3">
    <source>
        <dbReference type="Proteomes" id="UP001328107"/>
    </source>
</evidence>
<organism evidence="2 3">
    <name type="scientific">Pristionchus mayeri</name>
    <dbReference type="NCBI Taxonomy" id="1317129"/>
    <lineage>
        <taxon>Eukaryota</taxon>
        <taxon>Metazoa</taxon>
        <taxon>Ecdysozoa</taxon>
        <taxon>Nematoda</taxon>
        <taxon>Chromadorea</taxon>
        <taxon>Rhabditida</taxon>
        <taxon>Rhabditina</taxon>
        <taxon>Diplogasteromorpha</taxon>
        <taxon>Diplogasteroidea</taxon>
        <taxon>Neodiplogasteridae</taxon>
        <taxon>Pristionchus</taxon>
    </lineage>
</organism>
<gene>
    <name evidence="2" type="ORF">PMAYCL1PPCAC_12511</name>
</gene>
<evidence type="ECO:0000313" key="2">
    <source>
        <dbReference type="EMBL" id="GMR42316.1"/>
    </source>
</evidence>
<reference evidence="3" key="1">
    <citation type="submission" date="2022-10" db="EMBL/GenBank/DDBJ databases">
        <title>Genome assembly of Pristionchus species.</title>
        <authorList>
            <person name="Yoshida K."/>
            <person name="Sommer R.J."/>
        </authorList>
    </citation>
    <scope>NUCLEOTIDE SEQUENCE [LARGE SCALE GENOMIC DNA]</scope>
    <source>
        <strain evidence="3">RS5460</strain>
    </source>
</reference>
<proteinExistence type="predicted"/>
<evidence type="ECO:0000256" key="1">
    <source>
        <dbReference type="SAM" id="MobiDB-lite"/>
    </source>
</evidence>
<feature type="non-terminal residue" evidence="2">
    <location>
        <position position="1"/>
    </location>
</feature>
<dbReference type="EMBL" id="BTRK01000003">
    <property type="protein sequence ID" value="GMR42316.1"/>
    <property type="molecule type" value="Genomic_DNA"/>
</dbReference>
<dbReference type="Proteomes" id="UP001328107">
    <property type="component" value="Unassembled WGS sequence"/>
</dbReference>
<dbReference type="PANTHER" id="PTHR14540:SF2">
    <property type="entry name" value="INTEGRATOR COMPLEX SUBUNIT 15"/>
    <property type="match status" value="1"/>
</dbReference>
<dbReference type="PANTHER" id="PTHR14540">
    <property type="entry name" value="INTEGRATOR COMPLEX SUBUNIT 15"/>
    <property type="match status" value="1"/>
</dbReference>
<protein>
    <submittedName>
        <fullName evidence="2">Uncharacterized protein</fullName>
    </submittedName>
</protein>